<proteinExistence type="predicted"/>
<sequence length="215" mass="24266">MYPAQASNPPQTYDSPMEIGENHNMMEYHNPTLWANPLDSNGAAYANLKPKIKKEDPDEPWEQMLIEPSNTAGASLQTQVLQTPDMQPPNEEKVNPADWDYIPDCSHNHRQDTQENHQSEVIIKWVQDQDKPSNKKRRKVLSASGLQCTICGILRLAVSGTPCVQRHRIKNKDSSKRPTGMRCPKAFISKINFHNNSIEETSRVLNIATAPTLVV</sequence>
<evidence type="ECO:0000313" key="2">
    <source>
        <dbReference type="EMBL" id="KAF9885875.1"/>
    </source>
</evidence>
<dbReference type="AlphaFoldDB" id="A0AAD4CG52"/>
<evidence type="ECO:0000256" key="1">
    <source>
        <dbReference type="SAM" id="MobiDB-lite"/>
    </source>
</evidence>
<keyword evidence="3" id="KW-1185">Reference proteome</keyword>
<reference evidence="2" key="1">
    <citation type="journal article" date="2019" name="Beilstein J. Org. Chem.">
        <title>Nanangenines: drimane sesquiterpenoids as the dominant metabolite cohort of a novel Australian fungus, Aspergillus nanangensis.</title>
        <authorList>
            <person name="Lacey H.J."/>
            <person name="Gilchrist C.L.M."/>
            <person name="Crombie A."/>
            <person name="Kalaitzis J.A."/>
            <person name="Vuong D."/>
            <person name="Rutledge P.J."/>
            <person name="Turner P."/>
            <person name="Pitt J.I."/>
            <person name="Lacey E."/>
            <person name="Chooi Y.H."/>
            <person name="Piggott A.M."/>
        </authorList>
    </citation>
    <scope>NUCLEOTIDE SEQUENCE</scope>
    <source>
        <strain evidence="2">MST-FP2251</strain>
    </source>
</reference>
<reference evidence="2" key="2">
    <citation type="submission" date="2020-02" db="EMBL/GenBank/DDBJ databases">
        <authorList>
            <person name="Gilchrist C.L.M."/>
            <person name="Chooi Y.-H."/>
        </authorList>
    </citation>
    <scope>NUCLEOTIDE SEQUENCE</scope>
    <source>
        <strain evidence="2">MST-FP2251</strain>
    </source>
</reference>
<protein>
    <submittedName>
        <fullName evidence="2">Uncharacterized protein</fullName>
    </submittedName>
</protein>
<dbReference type="Proteomes" id="UP001194746">
    <property type="component" value="Unassembled WGS sequence"/>
</dbReference>
<name>A0AAD4CG52_ASPNN</name>
<evidence type="ECO:0000313" key="3">
    <source>
        <dbReference type="Proteomes" id="UP001194746"/>
    </source>
</evidence>
<feature type="compositionally biased region" description="Basic and acidic residues" evidence="1">
    <location>
        <begin position="106"/>
        <end position="117"/>
    </location>
</feature>
<gene>
    <name evidence="2" type="ORF">FE257_012255</name>
</gene>
<organism evidence="2 3">
    <name type="scientific">Aspergillus nanangensis</name>
    <dbReference type="NCBI Taxonomy" id="2582783"/>
    <lineage>
        <taxon>Eukaryota</taxon>
        <taxon>Fungi</taxon>
        <taxon>Dikarya</taxon>
        <taxon>Ascomycota</taxon>
        <taxon>Pezizomycotina</taxon>
        <taxon>Eurotiomycetes</taxon>
        <taxon>Eurotiomycetidae</taxon>
        <taxon>Eurotiales</taxon>
        <taxon>Aspergillaceae</taxon>
        <taxon>Aspergillus</taxon>
        <taxon>Aspergillus subgen. Circumdati</taxon>
    </lineage>
</organism>
<accession>A0AAD4CG52</accession>
<dbReference type="EMBL" id="VCAU01000087">
    <property type="protein sequence ID" value="KAF9885875.1"/>
    <property type="molecule type" value="Genomic_DNA"/>
</dbReference>
<comment type="caution">
    <text evidence="2">The sequence shown here is derived from an EMBL/GenBank/DDBJ whole genome shotgun (WGS) entry which is preliminary data.</text>
</comment>
<feature type="region of interest" description="Disordered" evidence="1">
    <location>
        <begin position="84"/>
        <end position="117"/>
    </location>
</feature>